<sequence>MRTVYLLLLVSLFCLVSAKYLPDEGSSRALLRKERSVSEDSTETIESGGDDDNDEKDDDEEDEDEGDSSERKLIEKQIKQQEKREKEERKRLEKERKQQEKLEEQQQKLQEKLEKEQRKLQEKLEKEARKRQEEEQKRQEKLAKEERKQKEKEAKRLAEIEKKTAENSKPVDGISAESAEDNESIDLEAIWQHYVYTKYGVPANSSDLVKDAAINSYLKQELGLNANSSKTEYRQAVLLLVQNRLLNDTASQDSFRNYLKSHINAVYIQKISTEIENKIAELDNDTALLRNVSLPWAVEAQQAIKQEKSILSTIVQFLSNAVPSWLTGGQSGAASIVGVESNNGELGIGSATNRPGSGSLSNVAFMSEIIPGSVGLDASVPNDALPDVASVGVQTSSVASNGIPEINPNGNPLIDVAASVGGNSVTVAPEVVPAVPADSVKPESSLLDIGASVSLPILGDNSLLDVNASLGNILDVGASVGGNSATVAPEVAPAVPADSVKPESSLLDIGASVSLPILGDSSLLDVNASLGNILDVGASVGGNSATVAPEVVPAVPADSVKPESSLLDIGASVSLPILGDSSLLDVNASLGNILDVGASVGGNSATVAPEVVPAVPADSVKPESSLLDIGASVSLPILGDSSLLDVNASLGNILDVGASVGGNSATVAPEVDPAIPADSVKPESSLLDIGASVSLPILGDNSLLDVNASLGNILDVGASVGGNSATVAPEVVPAVPADSVKPESSLLDIGASVSLPNILGDNSLLDVNASLGNILDVGASVGGNSATVAPEVVPAVPADSVKPESSLLDIGASVSLPILGDSSLLDVNASLGNILDVGASVGGNSATVAPEVVPAVPADSVKPESSLLDIGASVSLPIIGDNSLLDVNASLGNILDVGASVGGNSATVAPEVVPAVPADSVKPESSLLDIGASVSLPILGDSSLLDVNASLGNILDVGASVGGNSATVAPEVVPAVPADSVKPESSLLDIGASVSLPNILGDNSLLDVNASLGNILDVGVSVGGNSATVAPEVVPAVPADSVKPESSLLDIGASVSLPILGDSSLLDVNASLGNILDVGASVGGNSATVAPEVVPAVPADSVKPESSLLDIGASVSLPILGDSSLLDVNASLGNILDVGASVGGNSATVAPEVVPAVPADSVKPESSLLDIGASVSLPILGDNSLLDVNASLGNILDVGASVGGNSATVAPEVVPAVPADSVKPESSLLDIGASVSLPNILGDNSLLDVNASLGNILDVGASVGGNSATVAPEVVPAVPADSVKPESSLLDIGASVSLPILGDNSLLDVNASLGNILDVGASVGGNSATVAPEVAPAVPADSVKPESSLLDIGASVSLPILGDSSLLDVNASLGNILDVGASVGGNSATVAPEVVPAVPADSVKPESSLLDTGASVSLPILGDSSLLDVNASLGNILDVGASVGGNSATVAPEVVPAVPADSVKPESSLLDIGASVSLPILGDSSLLDVNASLGNILDVGASVGGNSATVAPEVDPAIPADSVKPESSLLDIGASVSLPILGDNSLLDVNASLGNILDVGASVGGNSATVAPEVVPAVPADSVKPESSLLDIGASVSLPNILGDNSLLDVNASLGNILDVGASVGGNSATVAPEVVPAVPADSVKPESSLLDIGASVSLPILGDSSLLDVNASLGNILDVGASVGGNSATVAPEVVPAVPADSVKPESSLLDIGASVSLPIIGDNSLLDVNASLGNILDVGASVGGNSATVAPEVVPAVPADSVKPESSLLDIGASVSLPILGDSSLLDVNASLGNILDVGASVGGNSATVAPEVVPAVPADSVKPESSLLDIGASVSLPNILGDNSLLDVNASLGNILDVGASVGGNSATVAPEVDPAVPADSVKPESSLLDIGASVSLPILGDNSLLDVNASLGNILDVGASVGGNSATVAPEVVPAVPADSVKPESSLLDIGASVSLPILGDSSLLDVNASLGNILDVGASVGGNSATVAPEVVPAVPADSVKPESSLLDIGASVSLPILGDSSLLDVNASLGNILDVGASVGGNSATVAPEVDPAVPADSVKPESSLLDIGASVSLPILGDSSLLDVNASLGNILDVGASVGGNSATVAPEVDPAVPADSVKPESSLLDIGASVSLPILGDNSLLDVNASLGNILDVGASVGGNSATVAPEVVPAVPADSVKPESSLLDIGASVSLPILGDSSLLDVNASLGNILDVGASVGGNSATVAPEVVPAVPADSVKPESSLLDIGASVSLPILGDSSLLDVNASLGNILDVGASVGGNSATVAPEVDPAVPADSVKPESSLLDIGASVSLPILGDNSLLDVNASLGNILDVGASVGGNSATVAPEVVPAVPADSVKPESSLLDIGASVSLPILGDSSLLDVNASLGNILDVGASVGGNSATVAPEVVPAVPADSVKPESSLLDIGASVSLPILGDNSLLDVNASLGNILDVGASVGGNSATVAPEVVPAVPADSVKPESSLLDIGASVLATGSVGPESSTVSADATLPVDAIVTVPSTNLAPETGASLLEVTTQV</sequence>
<reference evidence="4" key="1">
    <citation type="submission" date="2025-08" db="UniProtKB">
        <authorList>
            <consortium name="RefSeq"/>
        </authorList>
    </citation>
    <scope>IDENTIFICATION</scope>
</reference>
<dbReference type="Proteomes" id="UP000322000">
    <property type="component" value="Chromosome 1"/>
</dbReference>
<feature type="compositionally biased region" description="Basic and acidic residues" evidence="1">
    <location>
        <begin position="25"/>
        <end position="38"/>
    </location>
</feature>
<feature type="region of interest" description="Disordered" evidence="1">
    <location>
        <begin position="25"/>
        <end position="103"/>
    </location>
</feature>
<feature type="region of interest" description="Disordered" evidence="1">
    <location>
        <begin position="131"/>
        <end position="180"/>
    </location>
</feature>
<organism evidence="3 4">
    <name type="scientific">Trichoplusia ni</name>
    <name type="common">Cabbage looper</name>
    <dbReference type="NCBI Taxonomy" id="7111"/>
    <lineage>
        <taxon>Eukaryota</taxon>
        <taxon>Metazoa</taxon>
        <taxon>Ecdysozoa</taxon>
        <taxon>Arthropoda</taxon>
        <taxon>Hexapoda</taxon>
        <taxon>Insecta</taxon>
        <taxon>Pterygota</taxon>
        <taxon>Neoptera</taxon>
        <taxon>Endopterygota</taxon>
        <taxon>Lepidoptera</taxon>
        <taxon>Glossata</taxon>
        <taxon>Ditrysia</taxon>
        <taxon>Noctuoidea</taxon>
        <taxon>Noctuidae</taxon>
        <taxon>Plusiinae</taxon>
        <taxon>Trichoplusia</taxon>
    </lineage>
</organism>
<name>A0A7E5VB39_TRINI</name>
<feature type="compositionally biased region" description="Basic and acidic residues" evidence="1">
    <location>
        <begin position="68"/>
        <end position="103"/>
    </location>
</feature>
<dbReference type="InParanoid" id="A0A7E5VB39"/>
<feature type="chain" id="PRO_5028910298" evidence="2">
    <location>
        <begin position="19"/>
        <end position="2545"/>
    </location>
</feature>
<evidence type="ECO:0000313" key="4">
    <source>
        <dbReference type="RefSeq" id="XP_026725494.1"/>
    </source>
</evidence>
<gene>
    <name evidence="4" type="primary">LOC113492261</name>
</gene>
<protein>
    <submittedName>
        <fullName evidence="4">Uncharacterized protein LOC113492261</fullName>
    </submittedName>
</protein>
<proteinExistence type="predicted"/>
<keyword evidence="3" id="KW-1185">Reference proteome</keyword>
<evidence type="ECO:0000313" key="3">
    <source>
        <dbReference type="Proteomes" id="UP000322000"/>
    </source>
</evidence>
<feature type="signal peptide" evidence="2">
    <location>
        <begin position="1"/>
        <end position="18"/>
    </location>
</feature>
<feature type="compositionally biased region" description="Acidic residues" evidence="1">
    <location>
        <begin position="40"/>
        <end position="67"/>
    </location>
</feature>
<dbReference type="RefSeq" id="XP_026725494.1">
    <property type="nucleotide sequence ID" value="XM_026869693.1"/>
</dbReference>
<dbReference type="KEGG" id="tnl:113492261"/>
<dbReference type="GeneID" id="113492261"/>
<dbReference type="OrthoDB" id="7493644at2759"/>
<keyword evidence="2" id="KW-0732">Signal</keyword>
<feature type="compositionally biased region" description="Basic and acidic residues" evidence="1">
    <location>
        <begin position="131"/>
        <end position="166"/>
    </location>
</feature>
<evidence type="ECO:0000256" key="2">
    <source>
        <dbReference type="SAM" id="SignalP"/>
    </source>
</evidence>
<accession>A0A7E5VB39</accession>
<evidence type="ECO:0000256" key="1">
    <source>
        <dbReference type="SAM" id="MobiDB-lite"/>
    </source>
</evidence>